<dbReference type="SUPFAM" id="SSF48452">
    <property type="entry name" value="TPR-like"/>
    <property type="match status" value="1"/>
</dbReference>
<evidence type="ECO:0008006" key="4">
    <source>
        <dbReference type="Google" id="ProtNLM"/>
    </source>
</evidence>
<evidence type="ECO:0000256" key="1">
    <source>
        <dbReference type="SAM" id="SignalP"/>
    </source>
</evidence>
<evidence type="ECO:0000313" key="3">
    <source>
        <dbReference type="Proteomes" id="UP000604083"/>
    </source>
</evidence>
<accession>A0A934RSL4</accession>
<dbReference type="Gene3D" id="1.25.40.10">
    <property type="entry name" value="Tetratricopeptide repeat domain"/>
    <property type="match status" value="1"/>
</dbReference>
<dbReference type="AlphaFoldDB" id="A0A934RSL4"/>
<dbReference type="EMBL" id="JAENIO010000012">
    <property type="protein sequence ID" value="MBK1833751.1"/>
    <property type="molecule type" value="Genomic_DNA"/>
</dbReference>
<gene>
    <name evidence="2" type="ORF">JIN78_06720</name>
</gene>
<sequence>MRLFPLVFLWSFLSAGFLFSQDEPDAALDPASLRLPGVAELSAPPWYPELVSYNPAVTARSAEVQQHVNHGMALIHGGWDFEAYRHFLAAVEQDPDCLMAYWGMALSLANPNTEAKEQRAAALNRLFALIAAGKGTEGERAQGEALLVFFSDEPQRAPGVFRAVSEDYPNHLQLQLMAAFLQRDGYDELLGPGPGQRAAVEEIEAILAEQPDSRMALSFWANLQIENPAPPAEFAEKLLPRVRTLTDSAPEFPPYRELLGTFERRAGQLSAAKANFQIAIELYEKSLAASGVSIFDCPNLIRAKLSLAHVLHALGEDAAAKALAQDLAAVDVPYERLYSPGATLLLWEGRTLGARLALAGGEAADFAKGLASLPAQAVGQQLAKETPSVLAWEAWHHALSCRQAIGEKDWGKAERLLNALATSDGLLGEVAGVVATGSSRQSWQRTRRALKVEWMLTKGLLATAQAGAGDPAAGDFWFRSAVDELEPPQGLFPPLSQSRPALIFARHLAQRGDEEGANQFFAKARLASPHHVAVLRAQEKWLRASGKTGEADRIKALLATVIGK</sequence>
<keyword evidence="1" id="KW-0732">Signal</keyword>
<name>A0A934RSL4_9BACT</name>
<dbReference type="PANTHER" id="PTHR45588:SF1">
    <property type="entry name" value="WW DOMAIN-CONTAINING PROTEIN"/>
    <property type="match status" value="1"/>
</dbReference>
<protein>
    <recommendedName>
        <fullName evidence="4">Tetratricopeptide repeat protein</fullName>
    </recommendedName>
</protein>
<feature type="signal peptide" evidence="1">
    <location>
        <begin position="1"/>
        <end position="20"/>
    </location>
</feature>
<dbReference type="InterPro" id="IPR011990">
    <property type="entry name" value="TPR-like_helical_dom_sf"/>
</dbReference>
<reference evidence="2" key="1">
    <citation type="submission" date="2021-01" db="EMBL/GenBank/DDBJ databases">
        <title>Modified the classification status of verrucomicrobia.</title>
        <authorList>
            <person name="Feng X."/>
        </authorList>
    </citation>
    <scope>NUCLEOTIDE SEQUENCE</scope>
    <source>
        <strain evidence="2">KCTC 12986</strain>
    </source>
</reference>
<comment type="caution">
    <text evidence="2">The sequence shown here is derived from an EMBL/GenBank/DDBJ whole genome shotgun (WGS) entry which is preliminary data.</text>
</comment>
<dbReference type="RefSeq" id="WP_200391186.1">
    <property type="nucleotide sequence ID" value="NZ_JAENIO010000012.1"/>
</dbReference>
<organism evidence="2 3">
    <name type="scientific">Roseibacillus ishigakijimensis</name>
    <dbReference type="NCBI Taxonomy" id="454146"/>
    <lineage>
        <taxon>Bacteria</taxon>
        <taxon>Pseudomonadati</taxon>
        <taxon>Verrucomicrobiota</taxon>
        <taxon>Verrucomicrobiia</taxon>
        <taxon>Verrucomicrobiales</taxon>
        <taxon>Verrucomicrobiaceae</taxon>
        <taxon>Roseibacillus</taxon>
    </lineage>
</organism>
<feature type="chain" id="PRO_5037334878" description="Tetratricopeptide repeat protein" evidence="1">
    <location>
        <begin position="21"/>
        <end position="564"/>
    </location>
</feature>
<evidence type="ECO:0000313" key="2">
    <source>
        <dbReference type="EMBL" id="MBK1833751.1"/>
    </source>
</evidence>
<dbReference type="PANTHER" id="PTHR45588">
    <property type="entry name" value="TPR DOMAIN-CONTAINING PROTEIN"/>
    <property type="match status" value="1"/>
</dbReference>
<keyword evidence="3" id="KW-1185">Reference proteome</keyword>
<proteinExistence type="predicted"/>
<dbReference type="Proteomes" id="UP000604083">
    <property type="component" value="Unassembled WGS sequence"/>
</dbReference>